<comment type="cofactor">
    <cofactor evidence="1">
        <name>Ca(2+)</name>
        <dbReference type="ChEBI" id="CHEBI:29108"/>
    </cofactor>
</comment>
<dbReference type="Pfam" id="PF02278">
    <property type="entry name" value="Lyase_8"/>
    <property type="match status" value="1"/>
</dbReference>
<dbReference type="Gene3D" id="2.70.98.10">
    <property type="match status" value="1"/>
</dbReference>
<gene>
    <name evidence="5" type="ORF">JCM19274_2809</name>
</gene>
<dbReference type="GO" id="GO:0005975">
    <property type="term" value="P:carbohydrate metabolic process"/>
    <property type="evidence" value="ECO:0007669"/>
    <property type="project" value="InterPro"/>
</dbReference>
<dbReference type="AlphaFoldDB" id="A0A090X0L7"/>
<dbReference type="EMBL" id="BBNU01000021">
    <property type="protein sequence ID" value="GAL82098.1"/>
    <property type="molecule type" value="Genomic_DNA"/>
</dbReference>
<dbReference type="GO" id="GO:0016829">
    <property type="term" value="F:lyase activity"/>
    <property type="evidence" value="ECO:0007669"/>
    <property type="project" value="InterPro"/>
</dbReference>
<comment type="subunit">
    <text evidence="2">Monomer.</text>
</comment>
<sequence length="277" mass="31034">MDVSYPDHLDSTAPEDGLWQDGYDWHRWPGTTAVYVPYNQILTSPGQVKDEGGEYPFSDQGFVGGVETVDGNSVFAFPFKGHDMYELESFTGKKSYFFFDNMVVCLGTNITSGIKDYQVETTILQNKITKEGKLLTSNGEINKFPYSQTIEKTKPLWMLDHRGTGYFIPEVPAGAKLKIQSETQTNPQYQNKGSLKGDFSTVLFDHGKASQNVSYNYAVVFNTNQKDMETFTSEMNSKNQPYKILSETEKAHIVKSSKNATTAYAIYDESAVLKKGG</sequence>
<dbReference type="InterPro" id="IPR039174">
    <property type="entry name" value="Chondroitin_ABC_lyase"/>
</dbReference>
<protein>
    <submittedName>
        <fullName evidence="5">Chondroitinase</fullName>
    </submittedName>
</protein>
<evidence type="ECO:0000256" key="2">
    <source>
        <dbReference type="ARBA" id="ARBA00011245"/>
    </source>
</evidence>
<evidence type="ECO:0000313" key="6">
    <source>
        <dbReference type="Proteomes" id="UP000029643"/>
    </source>
</evidence>
<organism evidence="5 6">
    <name type="scientific">Algibacter lectus</name>
    <dbReference type="NCBI Taxonomy" id="221126"/>
    <lineage>
        <taxon>Bacteria</taxon>
        <taxon>Pseudomonadati</taxon>
        <taxon>Bacteroidota</taxon>
        <taxon>Flavobacteriia</taxon>
        <taxon>Flavobacteriales</taxon>
        <taxon>Flavobacteriaceae</taxon>
        <taxon>Algibacter</taxon>
    </lineage>
</organism>
<keyword evidence="3" id="KW-0106">Calcium</keyword>
<proteinExistence type="predicted"/>
<dbReference type="GO" id="GO:0005576">
    <property type="term" value="C:extracellular region"/>
    <property type="evidence" value="ECO:0007669"/>
    <property type="project" value="InterPro"/>
</dbReference>
<name>A0A090X0L7_9FLAO</name>
<evidence type="ECO:0000259" key="4">
    <source>
        <dbReference type="Pfam" id="PF02278"/>
    </source>
</evidence>
<dbReference type="InterPro" id="IPR014718">
    <property type="entry name" value="GH-type_carb-bd"/>
</dbReference>
<dbReference type="Proteomes" id="UP000029643">
    <property type="component" value="Unassembled WGS sequence"/>
</dbReference>
<accession>A0A090X0L7</accession>
<reference evidence="5 6" key="1">
    <citation type="journal article" date="2014" name="Genome Announc.">
        <title>Draft Genome Sequences of Marine Flavobacterium Algibacter lectus Strains SS8 and NR4.</title>
        <authorList>
            <person name="Takatani N."/>
            <person name="Nakanishi M."/>
            <person name="Meirelles P."/>
            <person name="Mino S."/>
            <person name="Suda W."/>
            <person name="Oshima K."/>
            <person name="Hattori M."/>
            <person name="Ohkuma M."/>
            <person name="Hosokawa M."/>
            <person name="Miyashita K."/>
            <person name="Thompson F.L."/>
            <person name="Niwa A."/>
            <person name="Sawabe T."/>
            <person name="Sawabe T."/>
        </authorList>
    </citation>
    <scope>NUCLEOTIDE SEQUENCE [LARGE SCALE GENOMIC DNA]</scope>
    <source>
        <strain evidence="6">JCM19274</strain>
    </source>
</reference>
<evidence type="ECO:0000313" key="5">
    <source>
        <dbReference type="EMBL" id="GAL82098.1"/>
    </source>
</evidence>
<evidence type="ECO:0000256" key="1">
    <source>
        <dbReference type="ARBA" id="ARBA00001913"/>
    </source>
</evidence>
<dbReference type="PANTHER" id="PTHR37322:SF3">
    <property type="entry name" value="CHONDROITIN SULFATE ABC EXOLYASE"/>
    <property type="match status" value="1"/>
</dbReference>
<evidence type="ECO:0000256" key="3">
    <source>
        <dbReference type="ARBA" id="ARBA00022837"/>
    </source>
</evidence>
<feature type="domain" description="Polysaccharide lyase family 8 central" evidence="4">
    <location>
        <begin position="23"/>
        <end position="221"/>
    </location>
</feature>
<dbReference type="GO" id="GO:0030246">
    <property type="term" value="F:carbohydrate binding"/>
    <property type="evidence" value="ECO:0007669"/>
    <property type="project" value="InterPro"/>
</dbReference>
<comment type="caution">
    <text evidence="5">The sequence shown here is derived from an EMBL/GenBank/DDBJ whole genome shotgun (WGS) entry which is preliminary data.</text>
</comment>
<dbReference type="InterPro" id="IPR003159">
    <property type="entry name" value="Lyase_8_central_dom"/>
</dbReference>
<dbReference type="SUPFAM" id="SSF74650">
    <property type="entry name" value="Galactose mutarotase-like"/>
    <property type="match status" value="1"/>
</dbReference>
<dbReference type="GO" id="GO:0006027">
    <property type="term" value="P:glycosaminoglycan catabolic process"/>
    <property type="evidence" value="ECO:0007669"/>
    <property type="project" value="InterPro"/>
</dbReference>
<dbReference type="InterPro" id="IPR011013">
    <property type="entry name" value="Gal_mutarotase_sf_dom"/>
</dbReference>
<dbReference type="PANTHER" id="PTHR37322">
    <property type="match status" value="1"/>
</dbReference>